<dbReference type="Proteomes" id="UP001595444">
    <property type="component" value="Unassembled WGS sequence"/>
</dbReference>
<sequence>MADTGLDTKDIANLSFEEAMAALEQVVAKLESGNAPLEDSINLYTYGTKLKAHCEAKLKDAQAKIEKITLDAAGNATGTEPLDVE</sequence>
<reference evidence="8" key="1">
    <citation type="journal article" date="2019" name="Int. J. Syst. Evol. Microbiol.">
        <title>The Global Catalogue of Microorganisms (GCM) 10K type strain sequencing project: providing services to taxonomists for standard genome sequencing and annotation.</title>
        <authorList>
            <consortium name="The Broad Institute Genomics Platform"/>
            <consortium name="The Broad Institute Genome Sequencing Center for Infectious Disease"/>
            <person name="Wu L."/>
            <person name="Ma J."/>
        </authorList>
    </citation>
    <scope>NUCLEOTIDE SEQUENCE [LARGE SCALE GENOMIC DNA]</scope>
    <source>
        <strain evidence="8">KCTC 62164</strain>
    </source>
</reference>
<keyword evidence="2 6" id="KW-0963">Cytoplasm</keyword>
<proteinExistence type="inferred from homology"/>
<comment type="similarity">
    <text evidence="1 6">Belongs to the XseB family.</text>
</comment>
<comment type="caution">
    <text evidence="7">The sequence shown here is derived from an EMBL/GenBank/DDBJ whole genome shotgun (WGS) entry which is preliminary data.</text>
</comment>
<evidence type="ECO:0000256" key="3">
    <source>
        <dbReference type="ARBA" id="ARBA00022722"/>
    </source>
</evidence>
<evidence type="ECO:0000313" key="7">
    <source>
        <dbReference type="EMBL" id="MFC3050842.1"/>
    </source>
</evidence>
<dbReference type="PANTHER" id="PTHR34137">
    <property type="entry name" value="EXODEOXYRIBONUCLEASE 7 SMALL SUBUNIT"/>
    <property type="match status" value="1"/>
</dbReference>
<comment type="function">
    <text evidence="6">Bidirectionally degrades single-stranded DNA into large acid-insoluble oligonucleotides, which are then degraded further into small acid-soluble oligonucleotides.</text>
</comment>
<comment type="subcellular location">
    <subcellularLocation>
        <location evidence="6">Cytoplasm</location>
    </subcellularLocation>
</comment>
<comment type="subunit">
    <text evidence="6">Heterooligomer composed of large and small subunits.</text>
</comment>
<keyword evidence="8" id="KW-1185">Reference proteome</keyword>
<dbReference type="InterPro" id="IPR037004">
    <property type="entry name" value="Exonuc_VII_ssu_sf"/>
</dbReference>
<dbReference type="InterPro" id="IPR003761">
    <property type="entry name" value="Exonuc_VII_S"/>
</dbReference>
<keyword evidence="5 6" id="KW-0269">Exonuclease</keyword>
<dbReference type="PIRSF" id="PIRSF006488">
    <property type="entry name" value="Exonuc_VII_S"/>
    <property type="match status" value="1"/>
</dbReference>
<dbReference type="SUPFAM" id="SSF116842">
    <property type="entry name" value="XseB-like"/>
    <property type="match status" value="1"/>
</dbReference>
<dbReference type="NCBIfam" id="TIGR01280">
    <property type="entry name" value="xseB"/>
    <property type="match status" value="1"/>
</dbReference>
<dbReference type="EC" id="3.1.11.6" evidence="6"/>
<evidence type="ECO:0000256" key="4">
    <source>
        <dbReference type="ARBA" id="ARBA00022801"/>
    </source>
</evidence>
<evidence type="ECO:0000256" key="6">
    <source>
        <dbReference type="HAMAP-Rule" id="MF_00337"/>
    </source>
</evidence>
<dbReference type="GO" id="GO:0008855">
    <property type="term" value="F:exodeoxyribonuclease VII activity"/>
    <property type="evidence" value="ECO:0007669"/>
    <property type="project" value="UniProtKB-EC"/>
</dbReference>
<name>A0ABV7D1Z1_9PROT</name>
<comment type="catalytic activity">
    <reaction evidence="6">
        <text>Exonucleolytic cleavage in either 5'- to 3'- or 3'- to 5'-direction to yield nucleoside 5'-phosphates.</text>
        <dbReference type="EC" id="3.1.11.6"/>
    </reaction>
</comment>
<keyword evidence="4 6" id="KW-0378">Hydrolase</keyword>
<evidence type="ECO:0000313" key="8">
    <source>
        <dbReference type="Proteomes" id="UP001595444"/>
    </source>
</evidence>
<dbReference type="RefSeq" id="WP_194212508.1">
    <property type="nucleotide sequence ID" value="NZ_CP061205.1"/>
</dbReference>
<gene>
    <name evidence="6" type="primary">xseB</name>
    <name evidence="7" type="ORF">ACFOKA_02875</name>
</gene>
<dbReference type="HAMAP" id="MF_00337">
    <property type="entry name" value="Exonuc_7_S"/>
    <property type="match status" value="1"/>
</dbReference>
<evidence type="ECO:0000256" key="1">
    <source>
        <dbReference type="ARBA" id="ARBA00009998"/>
    </source>
</evidence>
<dbReference type="Gene3D" id="1.10.287.1040">
    <property type="entry name" value="Exonuclease VII, small subunit"/>
    <property type="match status" value="1"/>
</dbReference>
<dbReference type="NCBIfam" id="NF002139">
    <property type="entry name" value="PRK00977.1-3"/>
    <property type="match status" value="1"/>
</dbReference>
<evidence type="ECO:0000256" key="5">
    <source>
        <dbReference type="ARBA" id="ARBA00022839"/>
    </source>
</evidence>
<dbReference type="EMBL" id="JBHRSL010000002">
    <property type="protein sequence ID" value="MFC3050842.1"/>
    <property type="molecule type" value="Genomic_DNA"/>
</dbReference>
<accession>A0ABV7D1Z1</accession>
<evidence type="ECO:0000256" key="2">
    <source>
        <dbReference type="ARBA" id="ARBA00022490"/>
    </source>
</evidence>
<organism evidence="7 8">
    <name type="scientific">Kordiimonas pumila</name>
    <dbReference type="NCBI Taxonomy" id="2161677"/>
    <lineage>
        <taxon>Bacteria</taxon>
        <taxon>Pseudomonadati</taxon>
        <taxon>Pseudomonadota</taxon>
        <taxon>Alphaproteobacteria</taxon>
        <taxon>Kordiimonadales</taxon>
        <taxon>Kordiimonadaceae</taxon>
        <taxon>Kordiimonas</taxon>
    </lineage>
</organism>
<keyword evidence="3 6" id="KW-0540">Nuclease</keyword>
<dbReference type="PANTHER" id="PTHR34137:SF1">
    <property type="entry name" value="EXODEOXYRIBONUCLEASE 7 SMALL SUBUNIT"/>
    <property type="match status" value="1"/>
</dbReference>
<dbReference type="Pfam" id="PF02609">
    <property type="entry name" value="Exonuc_VII_S"/>
    <property type="match status" value="1"/>
</dbReference>
<protein>
    <recommendedName>
        <fullName evidence="6">Exodeoxyribonuclease 7 small subunit</fullName>
        <ecNumber evidence="6">3.1.11.6</ecNumber>
    </recommendedName>
    <alternativeName>
        <fullName evidence="6">Exodeoxyribonuclease VII small subunit</fullName>
        <shortName evidence="6">Exonuclease VII small subunit</shortName>
    </alternativeName>
</protein>